<name>A0A5B9M6E4_9BACT</name>
<dbReference type="InterPro" id="IPR011992">
    <property type="entry name" value="EF-hand-dom_pair"/>
</dbReference>
<dbReference type="KEGG" id="smam:Mal15_04270"/>
<evidence type="ECO:0000313" key="8">
    <source>
        <dbReference type="EMBL" id="QEF96399.1"/>
    </source>
</evidence>
<keyword evidence="5" id="KW-0482">Metalloprotease</keyword>
<feature type="compositionally biased region" description="Acidic residues" evidence="6">
    <location>
        <begin position="173"/>
        <end position="184"/>
    </location>
</feature>
<evidence type="ECO:0000313" key="9">
    <source>
        <dbReference type="Proteomes" id="UP000321353"/>
    </source>
</evidence>
<feature type="region of interest" description="Disordered" evidence="6">
    <location>
        <begin position="173"/>
        <end position="216"/>
    </location>
</feature>
<dbReference type="Pfam" id="PF00413">
    <property type="entry name" value="Peptidase_M10"/>
    <property type="match status" value="1"/>
</dbReference>
<dbReference type="EMBL" id="CP036264">
    <property type="protein sequence ID" value="QEF96399.1"/>
    <property type="molecule type" value="Genomic_DNA"/>
</dbReference>
<dbReference type="Pfam" id="PF13202">
    <property type="entry name" value="EF-hand_5"/>
    <property type="match status" value="1"/>
</dbReference>
<dbReference type="InterPro" id="IPR006026">
    <property type="entry name" value="Peptidase_Metallo"/>
</dbReference>
<evidence type="ECO:0000259" key="7">
    <source>
        <dbReference type="SMART" id="SM00235"/>
    </source>
</evidence>
<feature type="compositionally biased region" description="Acidic residues" evidence="6">
    <location>
        <begin position="191"/>
        <end position="215"/>
    </location>
</feature>
<dbReference type="GO" id="GO:0005509">
    <property type="term" value="F:calcium ion binding"/>
    <property type="evidence" value="ECO:0007669"/>
    <property type="project" value="InterPro"/>
</dbReference>
<dbReference type="PROSITE" id="PS00018">
    <property type="entry name" value="EF_HAND_1"/>
    <property type="match status" value="1"/>
</dbReference>
<dbReference type="Proteomes" id="UP000321353">
    <property type="component" value="Chromosome"/>
</dbReference>
<proteinExistence type="predicted"/>
<evidence type="ECO:0000256" key="3">
    <source>
        <dbReference type="ARBA" id="ARBA00022801"/>
    </source>
</evidence>
<dbReference type="SUPFAM" id="SSF55486">
    <property type="entry name" value="Metalloproteases ('zincins'), catalytic domain"/>
    <property type="match status" value="1"/>
</dbReference>
<keyword evidence="3" id="KW-0378">Hydrolase</keyword>
<dbReference type="PRINTS" id="PR00138">
    <property type="entry name" value="MATRIXIN"/>
</dbReference>
<evidence type="ECO:0000256" key="1">
    <source>
        <dbReference type="ARBA" id="ARBA00022670"/>
    </source>
</evidence>
<dbReference type="GO" id="GO:0004222">
    <property type="term" value="F:metalloendopeptidase activity"/>
    <property type="evidence" value="ECO:0007669"/>
    <property type="project" value="InterPro"/>
</dbReference>
<keyword evidence="4" id="KW-0862">Zinc</keyword>
<dbReference type="SMART" id="SM00235">
    <property type="entry name" value="ZnMc"/>
    <property type="match status" value="1"/>
</dbReference>
<organism evidence="8 9">
    <name type="scientific">Stieleria maiorica</name>
    <dbReference type="NCBI Taxonomy" id="2795974"/>
    <lineage>
        <taxon>Bacteria</taxon>
        <taxon>Pseudomonadati</taxon>
        <taxon>Planctomycetota</taxon>
        <taxon>Planctomycetia</taxon>
        <taxon>Pirellulales</taxon>
        <taxon>Pirellulaceae</taxon>
        <taxon>Stieleria</taxon>
    </lineage>
</organism>
<dbReference type="InterPro" id="IPR001818">
    <property type="entry name" value="Pept_M10_metallopeptidase"/>
</dbReference>
<dbReference type="InterPro" id="IPR024079">
    <property type="entry name" value="MetalloPept_cat_dom_sf"/>
</dbReference>
<evidence type="ECO:0000256" key="4">
    <source>
        <dbReference type="ARBA" id="ARBA00022833"/>
    </source>
</evidence>
<reference evidence="8 9" key="1">
    <citation type="submission" date="2019-02" db="EMBL/GenBank/DDBJ databases">
        <title>Planctomycetal bacteria perform biofilm scaping via a novel small molecule.</title>
        <authorList>
            <person name="Jeske O."/>
            <person name="Boedeker C."/>
            <person name="Wiegand S."/>
            <person name="Breitling P."/>
            <person name="Kallscheuer N."/>
            <person name="Jogler M."/>
            <person name="Rohde M."/>
            <person name="Petersen J."/>
            <person name="Medema M.H."/>
            <person name="Surup F."/>
            <person name="Jogler C."/>
        </authorList>
    </citation>
    <scope>NUCLEOTIDE SEQUENCE [LARGE SCALE GENOMIC DNA]</scope>
    <source>
        <strain evidence="8 9">Mal15</strain>
    </source>
</reference>
<keyword evidence="2" id="KW-0479">Metal-binding</keyword>
<dbReference type="SUPFAM" id="SSF47473">
    <property type="entry name" value="EF-hand"/>
    <property type="match status" value="1"/>
</dbReference>
<dbReference type="Gene3D" id="1.10.238.10">
    <property type="entry name" value="EF-hand"/>
    <property type="match status" value="1"/>
</dbReference>
<dbReference type="GO" id="GO:0006508">
    <property type="term" value="P:proteolysis"/>
    <property type="evidence" value="ECO:0007669"/>
    <property type="project" value="UniProtKB-KW"/>
</dbReference>
<keyword evidence="1" id="KW-0645">Protease</keyword>
<evidence type="ECO:0000256" key="5">
    <source>
        <dbReference type="ARBA" id="ARBA00023049"/>
    </source>
</evidence>
<dbReference type="Gene3D" id="3.40.390.10">
    <property type="entry name" value="Collagenase (Catalytic Domain)"/>
    <property type="match status" value="1"/>
</dbReference>
<keyword evidence="9" id="KW-1185">Reference proteome</keyword>
<gene>
    <name evidence="8" type="ORF">Mal15_04270</name>
</gene>
<dbReference type="AlphaFoldDB" id="A0A5B9M6E4"/>
<dbReference type="PANTHER" id="PTHR10201">
    <property type="entry name" value="MATRIX METALLOPROTEINASE"/>
    <property type="match status" value="1"/>
</dbReference>
<dbReference type="GO" id="GO:0031012">
    <property type="term" value="C:extracellular matrix"/>
    <property type="evidence" value="ECO:0007669"/>
    <property type="project" value="InterPro"/>
</dbReference>
<dbReference type="InterPro" id="IPR021190">
    <property type="entry name" value="Pept_M10A"/>
</dbReference>
<dbReference type="InterPro" id="IPR002048">
    <property type="entry name" value="EF_hand_dom"/>
</dbReference>
<sequence>MLAASLGWDGPGLGSAELTYYIANSPDSLSQAETDAAIETALDAWASVADLTFTRTEQAGLRDSIDISFTNIDGVGGTLAQAYFPDDVNPARIAGDIQFDISDAWEVGNSLGNQAFDLVYVAVHEIGHALGLDHSDIEDSVLEPFVSAGQVFTTLEASDAAAIQQLYAAADEETPLTAEVDDETSDKVDDSVDTDEETTDEETIDDGGVTDDSGDDAERGFRHHHFVVNVGRFGKDAETLITRFDTDDDAALSQDEVPERLWDKFVDIEADTDADGLVTLAELETALTAARQEAFDERDTDADGLLTESEVSERFWMRISAADVDEDGGVSFEELEALREQRLADRADDDADRFRRQRHPPRHVRRVDRVFAMFGRAARRR</sequence>
<dbReference type="GO" id="GO:0008270">
    <property type="term" value="F:zinc ion binding"/>
    <property type="evidence" value="ECO:0007669"/>
    <property type="project" value="InterPro"/>
</dbReference>
<dbReference type="PANTHER" id="PTHR10201:SF323">
    <property type="entry name" value="MATRIX METALLOPROTEINASE-21"/>
    <property type="match status" value="1"/>
</dbReference>
<accession>A0A5B9M6E4</accession>
<feature type="domain" description="Peptidase metallopeptidase" evidence="7">
    <location>
        <begin position="4"/>
        <end position="169"/>
    </location>
</feature>
<evidence type="ECO:0000256" key="6">
    <source>
        <dbReference type="SAM" id="MobiDB-lite"/>
    </source>
</evidence>
<evidence type="ECO:0000256" key="2">
    <source>
        <dbReference type="ARBA" id="ARBA00022723"/>
    </source>
</evidence>
<dbReference type="InterPro" id="IPR018247">
    <property type="entry name" value="EF_Hand_1_Ca_BS"/>
</dbReference>
<protein>
    <submittedName>
        <fullName evidence="8">Matrixin</fullName>
    </submittedName>
</protein>